<name>A0A9P7DR34_9AGAM</name>
<dbReference type="Proteomes" id="UP000719766">
    <property type="component" value="Unassembled WGS sequence"/>
</dbReference>
<dbReference type="EMBL" id="JABBWE010000008">
    <property type="protein sequence ID" value="KAG1801020.1"/>
    <property type="molecule type" value="Genomic_DNA"/>
</dbReference>
<dbReference type="OrthoDB" id="4760524at2759"/>
<sequence length="411" mass="47373">MEVTGCGRRVDEPWLHTEGGQRWSQTEDWQWPSPVRQHSPPPPQPSLLPSLSSTDLVQTWDESWLQIHGVKILRTPDEQDWLQTQTGRHWLQTQAGCHWLQTQAGRGWLQTHSARKCLQTSGGREWPQTRSGGSWLLTLHGRRWLQTPSGEDWLQTHGGQDWLQTQCGQDWLQILGGENWLQTEGGRDWLQIEGGRRWLQADGGRKWLQAEAGRDWLENQGGRDWLQTPHGQAWQLNTTWVTVEEFSRTLEALREYIFAPDMRLHPAFEVVQQFKSLPDFLMFPAFLALRPQDHFPQVSSHGHLPPGIEIIDAMKVFSSFAYEAREESQSASDVLNYACQNWVVHLSRAPNPWDESLSHIFQSFWGRNLLSWLTRQWCLKGLRSCLTILSEGGKIARQHHLQISGSSQQPA</sequence>
<proteinExistence type="predicted"/>
<dbReference type="RefSeq" id="XP_041164762.1">
    <property type="nucleotide sequence ID" value="XM_041312184.1"/>
</dbReference>
<protein>
    <submittedName>
        <fullName evidence="2">Uncharacterized protein</fullName>
    </submittedName>
</protein>
<comment type="caution">
    <text evidence="2">The sequence shown here is derived from an EMBL/GenBank/DDBJ whole genome shotgun (WGS) entry which is preliminary data.</text>
</comment>
<dbReference type="AlphaFoldDB" id="A0A9P7DR34"/>
<dbReference type="SUPFAM" id="SSF51120">
    <property type="entry name" value="beta-Roll"/>
    <property type="match status" value="1"/>
</dbReference>
<evidence type="ECO:0000313" key="3">
    <source>
        <dbReference type="Proteomes" id="UP000719766"/>
    </source>
</evidence>
<dbReference type="GeneID" id="64605948"/>
<dbReference type="InterPro" id="IPR011049">
    <property type="entry name" value="Serralysin-like_metalloprot_C"/>
</dbReference>
<accession>A0A9P7DR34</accession>
<gene>
    <name evidence="2" type="ORF">HD556DRAFT_977503</name>
</gene>
<reference evidence="2" key="1">
    <citation type="journal article" date="2020" name="New Phytol.">
        <title>Comparative genomics reveals dynamic genome evolution in host specialist ectomycorrhizal fungi.</title>
        <authorList>
            <person name="Lofgren L.A."/>
            <person name="Nguyen N.H."/>
            <person name="Vilgalys R."/>
            <person name="Ruytinx J."/>
            <person name="Liao H.L."/>
            <person name="Branco S."/>
            <person name="Kuo A."/>
            <person name="LaButti K."/>
            <person name="Lipzen A."/>
            <person name="Andreopoulos W."/>
            <person name="Pangilinan J."/>
            <person name="Riley R."/>
            <person name="Hundley H."/>
            <person name="Na H."/>
            <person name="Barry K."/>
            <person name="Grigoriev I.V."/>
            <person name="Stajich J.E."/>
            <person name="Kennedy P.G."/>
        </authorList>
    </citation>
    <scope>NUCLEOTIDE SEQUENCE</scope>
    <source>
        <strain evidence="2">S12</strain>
    </source>
</reference>
<evidence type="ECO:0000313" key="2">
    <source>
        <dbReference type="EMBL" id="KAG1801020.1"/>
    </source>
</evidence>
<feature type="region of interest" description="Disordered" evidence="1">
    <location>
        <begin position="1"/>
        <end position="49"/>
    </location>
</feature>
<organism evidence="2 3">
    <name type="scientific">Suillus plorans</name>
    <dbReference type="NCBI Taxonomy" id="116603"/>
    <lineage>
        <taxon>Eukaryota</taxon>
        <taxon>Fungi</taxon>
        <taxon>Dikarya</taxon>
        <taxon>Basidiomycota</taxon>
        <taxon>Agaricomycotina</taxon>
        <taxon>Agaricomycetes</taxon>
        <taxon>Agaricomycetidae</taxon>
        <taxon>Boletales</taxon>
        <taxon>Suillineae</taxon>
        <taxon>Suillaceae</taxon>
        <taxon>Suillus</taxon>
    </lineage>
</organism>
<evidence type="ECO:0000256" key="1">
    <source>
        <dbReference type="SAM" id="MobiDB-lite"/>
    </source>
</evidence>
<keyword evidence="3" id="KW-1185">Reference proteome</keyword>